<keyword evidence="3" id="KW-1185">Reference proteome</keyword>
<reference evidence="2 3" key="1">
    <citation type="submission" date="2020-05" db="EMBL/GenBank/DDBJ databases">
        <title>Genome sequencing of Spirosoma sp. TS118.</title>
        <authorList>
            <person name="Lee J.-H."/>
            <person name="Jeong S."/>
            <person name="Zhao L."/>
            <person name="Jung J.-H."/>
            <person name="Kim M.-K."/>
            <person name="Lim S."/>
        </authorList>
    </citation>
    <scope>NUCLEOTIDE SEQUENCE [LARGE SCALE GENOMIC DNA]</scope>
    <source>
        <strain evidence="2 3">TS118</strain>
    </source>
</reference>
<organism evidence="2 3">
    <name type="scientific">Spirosoma taeanense</name>
    <dbReference type="NCBI Taxonomy" id="2735870"/>
    <lineage>
        <taxon>Bacteria</taxon>
        <taxon>Pseudomonadati</taxon>
        <taxon>Bacteroidota</taxon>
        <taxon>Cytophagia</taxon>
        <taxon>Cytophagales</taxon>
        <taxon>Cytophagaceae</taxon>
        <taxon>Spirosoma</taxon>
    </lineage>
</organism>
<dbReference type="Proteomes" id="UP000502756">
    <property type="component" value="Chromosome"/>
</dbReference>
<sequence>MSSHHEKLKRSTPEPTQVKPYKSLYQLKIHLLDISPEVYRRFGIRADTTVVQMHPIVQLVMGWTNWHLPFFQIAGRRYGIDYTDGEPFLEIPQTTRLCDI</sequence>
<accession>A0A6M5YG24</accession>
<feature type="domain" description="Plasmid pRiA4b Orf3-like" evidence="1">
    <location>
        <begin position="24"/>
        <end position="87"/>
    </location>
</feature>
<dbReference type="AlphaFoldDB" id="A0A6M5YG24"/>
<gene>
    <name evidence="2" type="ORF">HNV11_02730</name>
</gene>
<dbReference type="Gene3D" id="3.10.290.30">
    <property type="entry name" value="MM3350-like"/>
    <property type="match status" value="1"/>
</dbReference>
<dbReference type="Pfam" id="PF07929">
    <property type="entry name" value="PRiA4_ORF3"/>
    <property type="match status" value="1"/>
</dbReference>
<evidence type="ECO:0000313" key="2">
    <source>
        <dbReference type="EMBL" id="QJW92193.1"/>
    </source>
</evidence>
<evidence type="ECO:0000259" key="1">
    <source>
        <dbReference type="Pfam" id="PF07929"/>
    </source>
</evidence>
<name>A0A6M5YG24_9BACT</name>
<dbReference type="KEGG" id="stae:HNV11_02730"/>
<dbReference type="InterPro" id="IPR024047">
    <property type="entry name" value="MM3350-like_sf"/>
</dbReference>
<evidence type="ECO:0000313" key="3">
    <source>
        <dbReference type="Proteomes" id="UP000502756"/>
    </source>
</evidence>
<dbReference type="PANTHER" id="PTHR41878:SF1">
    <property type="entry name" value="TNPR PROTEIN"/>
    <property type="match status" value="1"/>
</dbReference>
<protein>
    <submittedName>
        <fullName evidence="2">Plasmid pRiA4b ORF-3 family protein</fullName>
    </submittedName>
</protein>
<dbReference type="EMBL" id="CP053435">
    <property type="protein sequence ID" value="QJW92193.1"/>
    <property type="molecule type" value="Genomic_DNA"/>
</dbReference>
<proteinExistence type="predicted"/>
<dbReference type="InterPro" id="IPR012912">
    <property type="entry name" value="Plasmid_pRiA4b_Orf3-like"/>
</dbReference>
<dbReference type="SUPFAM" id="SSF159941">
    <property type="entry name" value="MM3350-like"/>
    <property type="match status" value="1"/>
</dbReference>
<dbReference type="PANTHER" id="PTHR41878">
    <property type="entry name" value="LEXA REPRESSOR-RELATED"/>
    <property type="match status" value="1"/>
</dbReference>